<dbReference type="AlphaFoldDB" id="A0A1E8PVS9"/>
<sequence length="213" mass="24369">MARVQRLFLPGMPLHVVQRGADRQICFFEPADFLWYLQQLQRHSSARGCLLHAYVLMTNHVHLLLSAAKVEAISQLMKSLGQEYAHYINWRRHRTGPLWDGRYKSCVVQDATYLLVCQRYIELNPVRAGMVQYPGNYKWSSYRCNAEGRIDPLIEPHPLYLDLGNSPGDRQQAYVALFQAEDSLAFQALRDASRGNAVVGSSAFVQENQTRKA</sequence>
<evidence type="ECO:0000313" key="2">
    <source>
        <dbReference type="EMBL" id="OFJ49774.1"/>
    </source>
</evidence>
<evidence type="ECO:0000313" key="3">
    <source>
        <dbReference type="Proteomes" id="UP000092634"/>
    </source>
</evidence>
<dbReference type="PANTHER" id="PTHR34322">
    <property type="entry name" value="TRANSPOSASE, Y1_TNP DOMAIN-CONTAINING"/>
    <property type="match status" value="1"/>
</dbReference>
<dbReference type="GO" id="GO:0006313">
    <property type="term" value="P:DNA transposition"/>
    <property type="evidence" value="ECO:0007669"/>
    <property type="project" value="InterPro"/>
</dbReference>
<dbReference type="PANTHER" id="PTHR34322:SF2">
    <property type="entry name" value="TRANSPOSASE IS200-LIKE DOMAIN-CONTAINING PROTEIN"/>
    <property type="match status" value="1"/>
</dbReference>
<name>A0A1E8PVS9_9BURK</name>
<dbReference type="Gene3D" id="3.30.70.1290">
    <property type="entry name" value="Transposase IS200-like"/>
    <property type="match status" value="1"/>
</dbReference>
<feature type="domain" description="Transposase IS200-like" evidence="1">
    <location>
        <begin position="9"/>
        <end position="124"/>
    </location>
</feature>
<proteinExistence type="predicted"/>
<protein>
    <submittedName>
        <fullName evidence="2">Transposase</fullName>
    </submittedName>
</protein>
<dbReference type="Proteomes" id="UP000092634">
    <property type="component" value="Unassembled WGS sequence"/>
</dbReference>
<dbReference type="GO" id="GO:0003677">
    <property type="term" value="F:DNA binding"/>
    <property type="evidence" value="ECO:0007669"/>
    <property type="project" value="InterPro"/>
</dbReference>
<evidence type="ECO:0000259" key="1">
    <source>
        <dbReference type="SMART" id="SM01321"/>
    </source>
</evidence>
<dbReference type="InterPro" id="IPR036515">
    <property type="entry name" value="Transposase_17_sf"/>
</dbReference>
<reference evidence="2 3" key="1">
    <citation type="submission" date="2016-10" db="EMBL/GenBank/DDBJ databases">
        <title>Updated version of Genome Assembly of Janthinobacterium lividum ERGS5:01.</title>
        <authorList>
            <person name="Kumar R."/>
            <person name="Acharya V."/>
            <person name="Singh D."/>
        </authorList>
    </citation>
    <scope>NUCLEOTIDE SEQUENCE [LARGE SCALE GENOMIC DNA]</scope>
    <source>
        <strain evidence="2 3">ERGS5:01</strain>
    </source>
</reference>
<accession>A0A1E8PVS9</accession>
<gene>
    <name evidence="2" type="ORF">BA896_013810</name>
</gene>
<dbReference type="Pfam" id="PF01797">
    <property type="entry name" value="Y1_Tnp"/>
    <property type="match status" value="1"/>
</dbReference>
<comment type="caution">
    <text evidence="2">The sequence shown here is derived from an EMBL/GenBank/DDBJ whole genome shotgun (WGS) entry which is preliminary data.</text>
</comment>
<organism evidence="2 3">
    <name type="scientific">Janthinobacterium lividum</name>
    <dbReference type="NCBI Taxonomy" id="29581"/>
    <lineage>
        <taxon>Bacteria</taxon>
        <taxon>Pseudomonadati</taxon>
        <taxon>Pseudomonadota</taxon>
        <taxon>Betaproteobacteria</taxon>
        <taxon>Burkholderiales</taxon>
        <taxon>Oxalobacteraceae</taxon>
        <taxon>Janthinobacterium</taxon>
    </lineage>
</organism>
<dbReference type="SMART" id="SM01321">
    <property type="entry name" value="Y1_Tnp"/>
    <property type="match status" value="1"/>
</dbReference>
<dbReference type="GO" id="GO:0004803">
    <property type="term" value="F:transposase activity"/>
    <property type="evidence" value="ECO:0007669"/>
    <property type="project" value="InterPro"/>
</dbReference>
<dbReference type="SUPFAM" id="SSF143422">
    <property type="entry name" value="Transposase IS200-like"/>
    <property type="match status" value="1"/>
</dbReference>
<dbReference type="EMBL" id="MAQB02000001">
    <property type="protein sequence ID" value="OFJ49774.1"/>
    <property type="molecule type" value="Genomic_DNA"/>
</dbReference>
<dbReference type="InterPro" id="IPR002686">
    <property type="entry name" value="Transposase_17"/>
</dbReference>